<feature type="non-terminal residue" evidence="2">
    <location>
        <position position="1"/>
    </location>
</feature>
<dbReference type="EMBL" id="JABXJJ020000019">
    <property type="protein sequence ID" value="MDI5970931.1"/>
    <property type="molecule type" value="Genomic_DNA"/>
</dbReference>
<evidence type="ECO:0000256" key="1">
    <source>
        <dbReference type="SAM" id="MobiDB-lite"/>
    </source>
</evidence>
<evidence type="ECO:0000313" key="2">
    <source>
        <dbReference type="EMBL" id="MDI5970931.1"/>
    </source>
</evidence>
<organism evidence="2">
    <name type="scientific">Streptantibioticus silvisoli</name>
    <dbReference type="NCBI Taxonomy" id="2705255"/>
    <lineage>
        <taxon>Bacteria</taxon>
        <taxon>Bacillati</taxon>
        <taxon>Actinomycetota</taxon>
        <taxon>Actinomycetes</taxon>
        <taxon>Kitasatosporales</taxon>
        <taxon>Streptomycetaceae</taxon>
        <taxon>Streptantibioticus</taxon>
    </lineage>
</organism>
<accession>A0AA90JY76</accession>
<protein>
    <submittedName>
        <fullName evidence="2">Uncharacterized protein</fullName>
    </submittedName>
</protein>
<reference evidence="2" key="1">
    <citation type="submission" date="2023-05" db="EMBL/GenBank/DDBJ databases">
        <title>Streptantibioticus silvisoli sp. nov., acidotolerant actinomycetes 1 from pine litter.</title>
        <authorList>
            <person name="Swiecimska M."/>
            <person name="Golinska P."/>
            <person name="Sangal V."/>
            <person name="Wachnowicz B."/>
            <person name="Goodfellow M."/>
        </authorList>
    </citation>
    <scope>NUCLEOTIDE SEQUENCE</scope>
    <source>
        <strain evidence="2">SL13</strain>
    </source>
</reference>
<name>A0AA90JY76_9ACTN</name>
<dbReference type="AlphaFoldDB" id="A0AA90JY76"/>
<gene>
    <name evidence="2" type="ORF">POF50_016540</name>
</gene>
<comment type="caution">
    <text evidence="2">The sequence shown here is derived from an EMBL/GenBank/DDBJ whole genome shotgun (WGS) entry which is preliminary data.</text>
</comment>
<proteinExistence type="predicted"/>
<sequence length="178" mass="18930">SHPPPHPHHAPGFANSPNSPAHPSQKGVTVLYASTTAKSVTAVLRGSGFEELFPLNAVPAGNARRVRYGTHVTARRDGSRWAVRSYGTGFDLVDPSRRDLCGRWYSLGWGMVGSRQADELLLVQADGIEDAEADRLVGVLAGAVAGRSSCWTHSVEPGRRGATLRMAAVLGPVPEGRD</sequence>
<feature type="region of interest" description="Disordered" evidence="1">
    <location>
        <begin position="1"/>
        <end position="26"/>
    </location>
</feature>
<dbReference type="RefSeq" id="WP_282698774.1">
    <property type="nucleotide sequence ID" value="NZ_JABXJJ020000019.1"/>
</dbReference>